<reference evidence="1" key="1">
    <citation type="submission" date="2018-11" db="EMBL/GenBank/DDBJ databases">
        <authorList>
            <person name="Alioto T."/>
            <person name="Alioto T."/>
        </authorList>
    </citation>
    <scope>NUCLEOTIDE SEQUENCE</scope>
</reference>
<evidence type="ECO:0000313" key="2">
    <source>
        <dbReference type="Proteomes" id="UP000596742"/>
    </source>
</evidence>
<comment type="caution">
    <text evidence="1">The sequence shown here is derived from an EMBL/GenBank/DDBJ whole genome shotgun (WGS) entry which is preliminary data.</text>
</comment>
<name>A0A8B6CRQ0_MYTGA</name>
<organism evidence="1 2">
    <name type="scientific">Mytilus galloprovincialis</name>
    <name type="common">Mediterranean mussel</name>
    <dbReference type="NCBI Taxonomy" id="29158"/>
    <lineage>
        <taxon>Eukaryota</taxon>
        <taxon>Metazoa</taxon>
        <taxon>Spiralia</taxon>
        <taxon>Lophotrochozoa</taxon>
        <taxon>Mollusca</taxon>
        <taxon>Bivalvia</taxon>
        <taxon>Autobranchia</taxon>
        <taxon>Pteriomorphia</taxon>
        <taxon>Mytilida</taxon>
        <taxon>Mytiloidea</taxon>
        <taxon>Mytilidae</taxon>
        <taxon>Mytilinae</taxon>
        <taxon>Mytilus</taxon>
    </lineage>
</organism>
<keyword evidence="2" id="KW-1185">Reference proteome</keyword>
<proteinExistence type="predicted"/>
<gene>
    <name evidence="1" type="ORF">MGAL_10B005988</name>
</gene>
<dbReference type="Proteomes" id="UP000596742">
    <property type="component" value="Unassembled WGS sequence"/>
</dbReference>
<protein>
    <submittedName>
        <fullName evidence="1">Uncharacterized protein</fullName>
    </submittedName>
</protein>
<dbReference type="OrthoDB" id="6132229at2759"/>
<accession>A0A8B6CRQ0</accession>
<evidence type="ECO:0000313" key="1">
    <source>
        <dbReference type="EMBL" id="VDI08968.1"/>
    </source>
</evidence>
<dbReference type="EMBL" id="UYJE01002242">
    <property type="protein sequence ID" value="VDI08968.1"/>
    <property type="molecule type" value="Genomic_DNA"/>
</dbReference>
<sequence>SQLFLGKAKVSAWDTWSVYEEFSEAFLQVIENRNEVEILKVLKVIERYVVLLYDRSSTAYTVNELKKQLFTQKTRTIDNIPPTRDALLQHTKRSAYQGSVISGNCLVANPRRHFELNRPFVFHS</sequence>
<dbReference type="AlphaFoldDB" id="A0A8B6CRQ0"/>
<feature type="non-terminal residue" evidence="1">
    <location>
        <position position="1"/>
    </location>
</feature>